<reference evidence="9" key="1">
    <citation type="journal article" date="2023" name="Mol. Phylogenet. Evol.">
        <title>Genome-scale phylogeny and comparative genomics of the fungal order Sordariales.</title>
        <authorList>
            <person name="Hensen N."/>
            <person name="Bonometti L."/>
            <person name="Westerberg I."/>
            <person name="Brannstrom I.O."/>
            <person name="Guillou S."/>
            <person name="Cros-Aarteil S."/>
            <person name="Calhoun S."/>
            <person name="Haridas S."/>
            <person name="Kuo A."/>
            <person name="Mondo S."/>
            <person name="Pangilinan J."/>
            <person name="Riley R."/>
            <person name="LaButti K."/>
            <person name="Andreopoulos B."/>
            <person name="Lipzen A."/>
            <person name="Chen C."/>
            <person name="Yan M."/>
            <person name="Daum C."/>
            <person name="Ng V."/>
            <person name="Clum A."/>
            <person name="Steindorff A."/>
            <person name="Ohm R.A."/>
            <person name="Martin F."/>
            <person name="Silar P."/>
            <person name="Natvig D.O."/>
            <person name="Lalanne C."/>
            <person name="Gautier V."/>
            <person name="Ament-Velasquez S.L."/>
            <person name="Kruys A."/>
            <person name="Hutchinson M.I."/>
            <person name="Powell A.J."/>
            <person name="Barry K."/>
            <person name="Miller A.N."/>
            <person name="Grigoriev I.V."/>
            <person name="Debuchy R."/>
            <person name="Gladieux P."/>
            <person name="Hiltunen Thoren M."/>
            <person name="Johannesson H."/>
        </authorList>
    </citation>
    <scope>NUCLEOTIDE SEQUENCE</scope>
    <source>
        <strain evidence="9">PSN324</strain>
    </source>
</reference>
<protein>
    <recommendedName>
        <fullName evidence="8">Zn(2)-C6 fungal-type domain-containing protein</fullName>
    </recommendedName>
</protein>
<dbReference type="PROSITE" id="PS00463">
    <property type="entry name" value="ZN2_CY6_FUNGAL_1"/>
    <property type="match status" value="1"/>
</dbReference>
<comment type="caution">
    <text evidence="9">The sequence shown here is derived from an EMBL/GenBank/DDBJ whole genome shotgun (WGS) entry which is preliminary data.</text>
</comment>
<sequence>MEPKKMRLGYYRKVKTGCITCKVRKVKCDEAKPHCNRCTSTGRRCDGYRESATPDSRKRAITIMSPHSPGLFASDRERRSFSYFQLHAGKSLGGYFNQAFWGRQVMQAAIHYPSIRHLVIALGSAYESFEGRTASSEVEFIFQQSNASIKLLAASSDGTSQSRSQSPETVASVLTASILFIYLASIQGYLSEAVQHVQSAIRLLRDYDRSSRRSSTSTESSSPSPTPPSSANFPIPLPQLRSLLVSIYAQLRIMIDSVDLNEPEDMLLSPLQPATIFVSVDEAHSHVERLLQNMHAFLQDTAYRPPTTPEQLEAVVARHRQLCRVLDSSRDALDVFAAKSESEAGDPTATRRAITTLRLYHLLISVRLRLNVFDQRGRESAYDQEDIDASLRKMLGYCELLAAQEREGGRSGDSISAAAAAATPSCSSGLGYVMPLHMITARCRDPMVRRRALELLLRSRRTEGIWNGRLTGLVARETVAIEEECSGRVREVKVQFSGDRGAVVRYVTVDDWVEGKGLGEVRERRIEW</sequence>
<dbReference type="Proteomes" id="UP001321749">
    <property type="component" value="Unassembled WGS sequence"/>
</dbReference>
<accession>A0AAV9HEC1</accession>
<evidence type="ECO:0000259" key="8">
    <source>
        <dbReference type="PROSITE" id="PS50048"/>
    </source>
</evidence>
<name>A0AAV9HEC1_9PEZI</name>
<organism evidence="9 10">
    <name type="scientific">Cladorrhinum samala</name>
    <dbReference type="NCBI Taxonomy" id="585594"/>
    <lineage>
        <taxon>Eukaryota</taxon>
        <taxon>Fungi</taxon>
        <taxon>Dikarya</taxon>
        <taxon>Ascomycota</taxon>
        <taxon>Pezizomycotina</taxon>
        <taxon>Sordariomycetes</taxon>
        <taxon>Sordariomycetidae</taxon>
        <taxon>Sordariales</taxon>
        <taxon>Podosporaceae</taxon>
        <taxon>Cladorrhinum</taxon>
    </lineage>
</organism>
<evidence type="ECO:0000313" key="10">
    <source>
        <dbReference type="Proteomes" id="UP001321749"/>
    </source>
</evidence>
<evidence type="ECO:0000256" key="4">
    <source>
        <dbReference type="ARBA" id="ARBA00023125"/>
    </source>
</evidence>
<gene>
    <name evidence="9" type="ORF">QBC42DRAFT_299643</name>
</gene>
<dbReference type="AlphaFoldDB" id="A0AAV9HEC1"/>
<dbReference type="GO" id="GO:0003677">
    <property type="term" value="F:DNA binding"/>
    <property type="evidence" value="ECO:0007669"/>
    <property type="project" value="UniProtKB-KW"/>
</dbReference>
<keyword evidence="10" id="KW-1185">Reference proteome</keyword>
<dbReference type="SMART" id="SM00066">
    <property type="entry name" value="GAL4"/>
    <property type="match status" value="1"/>
</dbReference>
<keyword evidence="4" id="KW-0238">DNA-binding</keyword>
<dbReference type="InterPro" id="IPR021858">
    <property type="entry name" value="Fun_TF"/>
</dbReference>
<evidence type="ECO:0000256" key="7">
    <source>
        <dbReference type="SAM" id="MobiDB-lite"/>
    </source>
</evidence>
<dbReference type="SUPFAM" id="SSF57701">
    <property type="entry name" value="Zn2/Cys6 DNA-binding domain"/>
    <property type="match status" value="1"/>
</dbReference>
<evidence type="ECO:0000256" key="6">
    <source>
        <dbReference type="ARBA" id="ARBA00023242"/>
    </source>
</evidence>
<keyword evidence="3" id="KW-0805">Transcription regulation</keyword>
<feature type="compositionally biased region" description="Low complexity" evidence="7">
    <location>
        <begin position="213"/>
        <end position="223"/>
    </location>
</feature>
<dbReference type="InterPro" id="IPR052360">
    <property type="entry name" value="Transcr_Regulatory_Proteins"/>
</dbReference>
<dbReference type="Gene3D" id="4.10.240.10">
    <property type="entry name" value="Zn(2)-C6 fungal-type DNA-binding domain"/>
    <property type="match status" value="1"/>
</dbReference>
<feature type="domain" description="Zn(2)-C6 fungal-type" evidence="8">
    <location>
        <begin position="17"/>
        <end position="45"/>
    </location>
</feature>
<proteinExistence type="predicted"/>
<feature type="region of interest" description="Disordered" evidence="7">
    <location>
        <begin position="211"/>
        <end position="234"/>
    </location>
</feature>
<dbReference type="EMBL" id="MU865044">
    <property type="protein sequence ID" value="KAK4459167.1"/>
    <property type="molecule type" value="Genomic_DNA"/>
</dbReference>
<evidence type="ECO:0000313" key="9">
    <source>
        <dbReference type="EMBL" id="KAK4459167.1"/>
    </source>
</evidence>
<evidence type="ECO:0000256" key="1">
    <source>
        <dbReference type="ARBA" id="ARBA00022723"/>
    </source>
</evidence>
<dbReference type="CDD" id="cd00067">
    <property type="entry name" value="GAL4"/>
    <property type="match status" value="1"/>
</dbReference>
<dbReference type="InterPro" id="IPR001138">
    <property type="entry name" value="Zn2Cys6_DnaBD"/>
</dbReference>
<dbReference type="InterPro" id="IPR036864">
    <property type="entry name" value="Zn2-C6_fun-type_DNA-bd_sf"/>
</dbReference>
<dbReference type="PANTHER" id="PTHR36206:SF12">
    <property type="entry name" value="ASPERCRYPTIN BIOSYNTHESIS CLUSTER-SPECIFIC TRANSCRIPTION REGULATOR ATNN-RELATED"/>
    <property type="match status" value="1"/>
</dbReference>
<evidence type="ECO:0000256" key="3">
    <source>
        <dbReference type="ARBA" id="ARBA00023015"/>
    </source>
</evidence>
<evidence type="ECO:0000256" key="2">
    <source>
        <dbReference type="ARBA" id="ARBA00022833"/>
    </source>
</evidence>
<keyword evidence="2" id="KW-0862">Zinc</keyword>
<dbReference type="Pfam" id="PF00172">
    <property type="entry name" value="Zn_clus"/>
    <property type="match status" value="1"/>
</dbReference>
<reference evidence="9" key="2">
    <citation type="submission" date="2023-06" db="EMBL/GenBank/DDBJ databases">
        <authorList>
            <consortium name="Lawrence Berkeley National Laboratory"/>
            <person name="Mondo S.J."/>
            <person name="Hensen N."/>
            <person name="Bonometti L."/>
            <person name="Westerberg I."/>
            <person name="Brannstrom I.O."/>
            <person name="Guillou S."/>
            <person name="Cros-Aarteil S."/>
            <person name="Calhoun S."/>
            <person name="Haridas S."/>
            <person name="Kuo A."/>
            <person name="Pangilinan J."/>
            <person name="Riley R."/>
            <person name="Labutti K."/>
            <person name="Andreopoulos B."/>
            <person name="Lipzen A."/>
            <person name="Chen C."/>
            <person name="Yanf M."/>
            <person name="Daum C."/>
            <person name="Ng V."/>
            <person name="Clum A."/>
            <person name="Steindorff A."/>
            <person name="Ohm R."/>
            <person name="Martin F."/>
            <person name="Silar P."/>
            <person name="Natvig D."/>
            <person name="Lalanne C."/>
            <person name="Gautier V."/>
            <person name="Ament-Velasquez S.L."/>
            <person name="Kruys A."/>
            <person name="Hutchinson M.I."/>
            <person name="Powell A.J."/>
            <person name="Barry K."/>
            <person name="Miller A.N."/>
            <person name="Grigoriev I.V."/>
            <person name="Debuchy R."/>
            <person name="Gladieux P."/>
            <person name="Thoren M.H."/>
            <person name="Johannesson H."/>
        </authorList>
    </citation>
    <scope>NUCLEOTIDE SEQUENCE</scope>
    <source>
        <strain evidence="9">PSN324</strain>
    </source>
</reference>
<dbReference type="PANTHER" id="PTHR36206">
    <property type="entry name" value="ASPERCRYPTIN BIOSYNTHESIS CLUSTER-SPECIFIC TRANSCRIPTION REGULATOR ATNN-RELATED"/>
    <property type="match status" value="1"/>
</dbReference>
<keyword evidence="6" id="KW-0539">Nucleus</keyword>
<keyword evidence="1" id="KW-0479">Metal-binding</keyword>
<dbReference type="GO" id="GO:0000981">
    <property type="term" value="F:DNA-binding transcription factor activity, RNA polymerase II-specific"/>
    <property type="evidence" value="ECO:0007669"/>
    <property type="project" value="InterPro"/>
</dbReference>
<dbReference type="Pfam" id="PF11951">
    <property type="entry name" value="Fungal_trans_2"/>
    <property type="match status" value="1"/>
</dbReference>
<dbReference type="PROSITE" id="PS50048">
    <property type="entry name" value="ZN2_CY6_FUNGAL_2"/>
    <property type="match status" value="1"/>
</dbReference>
<keyword evidence="5" id="KW-0804">Transcription</keyword>
<dbReference type="GO" id="GO:0008270">
    <property type="term" value="F:zinc ion binding"/>
    <property type="evidence" value="ECO:0007669"/>
    <property type="project" value="InterPro"/>
</dbReference>
<evidence type="ECO:0000256" key="5">
    <source>
        <dbReference type="ARBA" id="ARBA00023163"/>
    </source>
</evidence>